<protein>
    <recommendedName>
        <fullName evidence="8">Telomere-associated protein Rif1 N-terminal domain-containing protein</fullName>
    </recommendedName>
</protein>
<feature type="compositionally biased region" description="Basic residues" evidence="7">
    <location>
        <begin position="1544"/>
        <end position="1554"/>
    </location>
</feature>
<feature type="compositionally biased region" description="Low complexity" evidence="7">
    <location>
        <begin position="1"/>
        <end position="12"/>
    </location>
</feature>
<evidence type="ECO:0000259" key="8">
    <source>
        <dbReference type="Pfam" id="PF12231"/>
    </source>
</evidence>
<dbReference type="GO" id="GO:0140445">
    <property type="term" value="C:chromosome, telomeric repeat region"/>
    <property type="evidence" value="ECO:0007669"/>
    <property type="project" value="TreeGrafter"/>
</dbReference>
<comment type="caution">
    <text evidence="9">The sequence shown here is derived from an EMBL/GenBank/DDBJ whole genome shotgun (WGS) entry which is preliminary data.</text>
</comment>
<dbReference type="InterPro" id="IPR016024">
    <property type="entry name" value="ARM-type_fold"/>
</dbReference>
<reference evidence="10" key="1">
    <citation type="journal article" date="2017" name="bioRxiv">
        <title>Conservation of a gene cluster reveals novel cercosporin biosynthetic mechanisms and extends production to the genus Colletotrichum.</title>
        <authorList>
            <person name="de Jonge R."/>
            <person name="Ebert M.K."/>
            <person name="Huitt-Roehl C.R."/>
            <person name="Pal P."/>
            <person name="Suttle J.C."/>
            <person name="Spanner R.E."/>
            <person name="Neubauer J.D."/>
            <person name="Jurick W.M.II."/>
            <person name="Stott K.A."/>
            <person name="Secor G.A."/>
            <person name="Thomma B.P.H.J."/>
            <person name="Van de Peer Y."/>
            <person name="Townsend C.A."/>
            <person name="Bolton M.D."/>
        </authorList>
    </citation>
    <scope>NUCLEOTIDE SEQUENCE [LARGE SCALE GENOMIC DNA]</scope>
    <source>
        <strain evidence="10">CBS538.71</strain>
    </source>
</reference>
<keyword evidence="10" id="KW-1185">Reference proteome</keyword>
<evidence type="ECO:0000256" key="7">
    <source>
        <dbReference type="SAM" id="MobiDB-lite"/>
    </source>
</evidence>
<feature type="domain" description="Telomere-associated protein Rif1 N-terminal" evidence="8">
    <location>
        <begin position="174"/>
        <end position="543"/>
    </location>
</feature>
<dbReference type="PANTHER" id="PTHR22928:SF3">
    <property type="entry name" value="TELOMERE-ASSOCIATED PROTEIN RIF1"/>
    <property type="match status" value="1"/>
</dbReference>
<evidence type="ECO:0000256" key="2">
    <source>
        <dbReference type="ARBA" id="ARBA00004574"/>
    </source>
</evidence>
<dbReference type="Pfam" id="PF12231">
    <property type="entry name" value="Rif1_N"/>
    <property type="match status" value="1"/>
</dbReference>
<comment type="subcellular location">
    <subcellularLocation>
        <location evidence="2">Chromosome</location>
        <location evidence="2">Telomere</location>
    </subcellularLocation>
    <subcellularLocation>
        <location evidence="1">Nucleus</location>
    </subcellularLocation>
</comment>
<keyword evidence="6" id="KW-0131">Cell cycle</keyword>
<dbReference type="GO" id="GO:0000723">
    <property type="term" value="P:telomere maintenance"/>
    <property type="evidence" value="ECO:0007669"/>
    <property type="project" value="TreeGrafter"/>
</dbReference>
<proteinExistence type="predicted"/>
<evidence type="ECO:0000256" key="1">
    <source>
        <dbReference type="ARBA" id="ARBA00004123"/>
    </source>
</evidence>
<feature type="compositionally biased region" description="Pro residues" evidence="7">
    <location>
        <begin position="1322"/>
        <end position="1331"/>
    </location>
</feature>
<feature type="compositionally biased region" description="Polar residues" evidence="7">
    <location>
        <begin position="1402"/>
        <end position="1412"/>
    </location>
</feature>
<keyword evidence="5" id="KW-0539">Nucleus</keyword>
<dbReference type="OrthoDB" id="1659429at2759"/>
<evidence type="ECO:0000313" key="10">
    <source>
        <dbReference type="Proteomes" id="UP000237631"/>
    </source>
</evidence>
<feature type="region of interest" description="Disordered" evidence="7">
    <location>
        <begin position="99"/>
        <end position="127"/>
    </location>
</feature>
<evidence type="ECO:0000256" key="6">
    <source>
        <dbReference type="ARBA" id="ARBA00023306"/>
    </source>
</evidence>
<feature type="compositionally biased region" description="Polar residues" evidence="7">
    <location>
        <begin position="1584"/>
        <end position="1595"/>
    </location>
</feature>
<name>A0A2S6BPX7_9PEZI</name>
<accession>A0A2S6BPX7</accession>
<dbReference type="EMBL" id="PNEN01001801">
    <property type="protein sequence ID" value="PPJ49541.1"/>
    <property type="molecule type" value="Genomic_DNA"/>
</dbReference>
<feature type="region of interest" description="Disordered" evidence="7">
    <location>
        <begin position="1"/>
        <end position="66"/>
    </location>
</feature>
<dbReference type="SUPFAM" id="SSF48371">
    <property type="entry name" value="ARM repeat"/>
    <property type="match status" value="1"/>
</dbReference>
<gene>
    <name evidence="9" type="ORF">CBER1_01882</name>
</gene>
<feature type="compositionally biased region" description="Polar residues" evidence="7">
    <location>
        <begin position="116"/>
        <end position="125"/>
    </location>
</feature>
<sequence>MSPSLLASLPARSPTPPRDASSDAVGDALRFLEQGHDEPVVESTDAQPTIATKITTRTTDTPPSKNTIVAATVSPQPRGSAKKVDFSPWPIYHKIPALGQSSSPGLTQRPLPPHNSSPLAQTSGSRPLKSILKQSTLAPPEETGSMTADGASEKLLLQQPADFRQMLQSALLQLEGPSRDARRDAYMALNNSIKAYMRVPDPQSLAEKMARVTQCLSRDLAWKDATGRLDAQIVQLALSLTCAILFDPETQGLLDPDFQAFVIDRSIFVLEQADMAKALVKGHLHLLCVQRFPRSVFAAGRAERLIAVMQNIEARNSIIAARLVIYQRLIERAPTAMLNKIRDWIEHVFHALLSNVNDVQRRAIDVGMQMGMSLGQYPQTAKAISELCDKEIEEGQSYGDYLNMQLIAMTSDTAKAPLVPEIWVAVVLCFRNKRYPIGKWPKFRDWLLTIQKCLNSSDMAVKRPANVAWNRLVFTIMPDSSTSELLRSMLKVPILAGLERRGNSELSHQLRQLALESYCNLLHYAMRPELDYEELDLAWDMYVGPVLMKISKAGSKGRNIAFRVLHGLLKKAGGMWNANAANENEPIHPRDLPRLDVRWVRSRLARIMTVMEPIVIAGMTQSTDVQPAIDECWRTLVTAIAEAGSQEVKASNELKDAIAGLINFFRRLWASASQLSPEPDATAWLSRYQTVLEVTVESLGSGHFVDDILSRTNTDEVEALPTHRASKSLPPACSPFVLLFALYYEPPQPLRTPIVIHTSALWFLRLLAGAKVSTSGLLGLLQRSLHASKASSSEENEDIHGQLWSAVADTAVHALTKQSTLSPQKDTFVMGVALKSAASIILEGLKYVDEDCNASMIRLYNAACHSARHVAGNGGIVLAVMEPLAKLVHEQVSSLSLVAILRLASAMAEGGVWPSTRSELDQSRKALWTVSLEPYKMQAFDPFDHVYNFFGRILDLAYERFDKLHGDHRSLTSALMSSVADFLQRCPSPLFQVAFLKLQTGYITWAEDLQMSVSSQSRDLHPADRAMLEDLQHKINLVWSQLLSQISEKLPHKDSQALELLEPFLIAGLSSSSQAIVNTTINFWNSSFALCSSLDYPSKLFPVLRERQAQTELKLPGFPNPKEQASPSNLRDFISPPSISLIDRRAAATAHRSRTPHIDASENIYINQLLGKTKQSVASSTVNAMRNNASKPKPRYDDSQVHFARIGSAEAVLTADSQTLTEHQRDVKDRQRLQAQAYPGITSSPLTTSPVAKPQASTNLKFISDLHRTADGKIVVSPRTVRNDVLPSDDLPSSPTPRPKSKVDNGMAHVIEESLSRGTPTSDPPSSPPPTSENSANHPGDETHEDDDDDGLPLTSDDDLHHQRANSSAETDQDAVMHDSDLPSDTQLPNAQLQLEDELASRQMTDPNSANASVHAAAEPETPSKIKATLLSEGFGVASTPEHRNAENSQTPQSSTRKRKRMADTAHIARKRKPQPPYAKSFPVASNGQEEGIEEEIVVAARSQSIPSDLDSTQDGYIESVERSDEPSSKAVAAPTGPSSAQPAKRKPGRPRKIKPQETVELSPRSARRLKRSASASSLRESKGTPTAQQSQDSINDMDEQHDESQDGSAAQDIVQRKIAQPQSILSRLRGILADCKNMIIGSQEEEREYDDVLFGIRRIVHDAASGVHGR</sequence>
<feature type="compositionally biased region" description="Low complexity" evidence="7">
    <location>
        <begin position="48"/>
        <end position="66"/>
    </location>
</feature>
<keyword evidence="4" id="KW-0779">Telomere</keyword>
<evidence type="ECO:0000256" key="4">
    <source>
        <dbReference type="ARBA" id="ARBA00022895"/>
    </source>
</evidence>
<feature type="compositionally biased region" description="Polar residues" evidence="7">
    <location>
        <begin position="1383"/>
        <end position="1393"/>
    </location>
</feature>
<evidence type="ECO:0000256" key="3">
    <source>
        <dbReference type="ARBA" id="ARBA00022454"/>
    </source>
</evidence>
<keyword evidence="3" id="KW-0158">Chromosome</keyword>
<evidence type="ECO:0000313" key="9">
    <source>
        <dbReference type="EMBL" id="PPJ49541.1"/>
    </source>
</evidence>
<evidence type="ECO:0000256" key="5">
    <source>
        <dbReference type="ARBA" id="ARBA00023242"/>
    </source>
</evidence>
<dbReference type="InterPro" id="IPR022031">
    <property type="entry name" value="Rif1_N"/>
</dbReference>
<dbReference type="GO" id="GO:0005634">
    <property type="term" value="C:nucleus"/>
    <property type="evidence" value="ECO:0007669"/>
    <property type="project" value="UniProtKB-SubCell"/>
</dbReference>
<feature type="region of interest" description="Disordered" evidence="7">
    <location>
        <begin position="1281"/>
        <end position="1613"/>
    </location>
</feature>
<organism evidence="9 10">
    <name type="scientific">Cercospora berteroae</name>
    <dbReference type="NCBI Taxonomy" id="357750"/>
    <lineage>
        <taxon>Eukaryota</taxon>
        <taxon>Fungi</taxon>
        <taxon>Dikarya</taxon>
        <taxon>Ascomycota</taxon>
        <taxon>Pezizomycotina</taxon>
        <taxon>Dothideomycetes</taxon>
        <taxon>Dothideomycetidae</taxon>
        <taxon>Mycosphaerellales</taxon>
        <taxon>Mycosphaerellaceae</taxon>
        <taxon>Cercospora</taxon>
    </lineage>
</organism>
<dbReference type="PANTHER" id="PTHR22928">
    <property type="entry name" value="TELOMERE-ASSOCIATED PROTEIN RIF1"/>
    <property type="match status" value="1"/>
</dbReference>
<dbReference type="STRING" id="357750.A0A2S6BPX7"/>
<feature type="compositionally biased region" description="Polar residues" evidence="7">
    <location>
        <begin position="1502"/>
        <end position="1515"/>
    </location>
</feature>
<dbReference type="Proteomes" id="UP000237631">
    <property type="component" value="Unassembled WGS sequence"/>
</dbReference>